<dbReference type="KEGG" id="vg:26796404"/>
<reference evidence="1 2" key="1">
    <citation type="journal article" date="2015" name="Genome Announc.">
        <title>Genome Sequence of Mycobacteriophage Mindy.</title>
        <authorList>
            <person name="Pope W.H."/>
            <person name="Bernstein N.I."/>
            <person name="Fasolas C.S."/>
            <person name="Mezghani N."/>
            <person name="Pressimone C.A."/>
            <person name="Selvakumar P."/>
            <person name="Stanton A.C."/>
            <person name="Lapin J.S."/>
            <person name="Prout A.K."/>
            <person name="Grubb S.R."/>
            <person name="Warner M.H."/>
            <person name="Bowman C.A."/>
            <person name="Russell D.A."/>
            <person name="Hatfull G.F."/>
        </authorList>
    </citation>
    <scope>NUCLEOTIDE SEQUENCE [LARGE SCALE GENOMIC DNA]</scope>
</reference>
<name>A0A0F6YQR0_9CAUD</name>
<evidence type="ECO:0000313" key="1">
    <source>
        <dbReference type="EMBL" id="AKF15149.1"/>
    </source>
</evidence>
<sequence length="76" mass="8373">MCGGTSMPSLGRSLHPGVFGPYDSVVRHLRGEAVGDEVFQDHSPFVAALNTGDFFHELYHDKIHDCVGEELDDEEV</sequence>
<organism evidence="1 2">
    <name type="scientific">Mycobacterium phage Mindy</name>
    <dbReference type="NCBI Taxonomy" id="1647311"/>
    <lineage>
        <taxon>Viruses</taxon>
        <taxon>Duplodnaviria</taxon>
        <taxon>Heunggongvirae</taxon>
        <taxon>Uroviricota</taxon>
        <taxon>Caudoviricetes</taxon>
        <taxon>Kostyavirus</taxon>
        <taxon>Kostyavirus toto</taxon>
    </lineage>
</organism>
<gene>
    <name evidence="1" type="primary">121</name>
    <name evidence="1" type="ORF">SEA_MINDY_121</name>
</gene>
<dbReference type="Proteomes" id="UP000201946">
    <property type="component" value="Segment"/>
</dbReference>
<proteinExistence type="predicted"/>
<protein>
    <submittedName>
        <fullName evidence="1">Uncharacterized protein</fullName>
    </submittedName>
</protein>
<dbReference type="EMBL" id="KR080204">
    <property type="protein sequence ID" value="AKF15149.1"/>
    <property type="molecule type" value="Genomic_DNA"/>
</dbReference>
<dbReference type="RefSeq" id="YP_009225406.1">
    <property type="nucleotide sequence ID" value="NC_029093.1"/>
</dbReference>
<accession>A0A0F6YQR0</accession>
<evidence type="ECO:0000313" key="2">
    <source>
        <dbReference type="Proteomes" id="UP000201946"/>
    </source>
</evidence>
<dbReference type="GeneID" id="26796404"/>